<dbReference type="KEGG" id="cyj:Cyan7822_3256"/>
<gene>
    <name evidence="1" type="ordered locus">Cyan7822_3256</name>
</gene>
<proteinExistence type="predicted"/>
<organism evidence="1 2">
    <name type="scientific">Gloeothece verrucosa (strain PCC 7822)</name>
    <name type="common">Cyanothece sp. (strain PCC 7822)</name>
    <dbReference type="NCBI Taxonomy" id="497965"/>
    <lineage>
        <taxon>Bacteria</taxon>
        <taxon>Bacillati</taxon>
        <taxon>Cyanobacteriota</taxon>
        <taxon>Cyanophyceae</taxon>
        <taxon>Oscillatoriophycideae</taxon>
        <taxon>Chroococcales</taxon>
        <taxon>Aphanothecaceae</taxon>
        <taxon>Gloeothece</taxon>
        <taxon>Gloeothece verrucosa</taxon>
    </lineage>
</organism>
<protein>
    <submittedName>
        <fullName evidence="1">Uncharacterized protein</fullName>
    </submittedName>
</protein>
<dbReference type="EMBL" id="CP002198">
    <property type="protein sequence ID" value="ADN15206.1"/>
    <property type="molecule type" value="Genomic_DNA"/>
</dbReference>
<name>E0UBZ1_GLOV7</name>
<dbReference type="RefSeq" id="WP_013323299.1">
    <property type="nucleotide sequence ID" value="NC_014501.1"/>
</dbReference>
<dbReference type="Proteomes" id="UP000008206">
    <property type="component" value="Chromosome"/>
</dbReference>
<evidence type="ECO:0000313" key="2">
    <source>
        <dbReference type="Proteomes" id="UP000008206"/>
    </source>
</evidence>
<dbReference type="eggNOG" id="ENOG5032YHW">
    <property type="taxonomic scope" value="Bacteria"/>
</dbReference>
<dbReference type="OrthoDB" id="531597at2"/>
<dbReference type="STRING" id="497965.Cyan7822_3256"/>
<accession>E0UBZ1</accession>
<keyword evidence="2" id="KW-1185">Reference proteome</keyword>
<dbReference type="AlphaFoldDB" id="E0UBZ1"/>
<evidence type="ECO:0000313" key="1">
    <source>
        <dbReference type="EMBL" id="ADN15206.1"/>
    </source>
</evidence>
<sequence length="86" mass="9976">MVYLSEQAKQKNLDMDIPILLDPTLLRAARRIYRTYCSLHSKLTQRPFGVAINRETHRGQLIFNAKPILLPGECFVSIKQLESEIY</sequence>
<dbReference type="HOGENOM" id="CLU_174642_0_0_3"/>
<reference evidence="2" key="1">
    <citation type="journal article" date="2011" name="MBio">
        <title>Novel metabolic attributes of the genus Cyanothece, comprising a group of unicellular nitrogen-fixing Cyanobacteria.</title>
        <authorList>
            <person name="Bandyopadhyay A."/>
            <person name="Elvitigala T."/>
            <person name="Welsh E."/>
            <person name="Stockel J."/>
            <person name="Liberton M."/>
            <person name="Min H."/>
            <person name="Sherman L.A."/>
            <person name="Pakrasi H.B."/>
        </authorList>
    </citation>
    <scope>NUCLEOTIDE SEQUENCE [LARGE SCALE GENOMIC DNA]</scope>
    <source>
        <strain evidence="2">PCC 7822</strain>
    </source>
</reference>